<protein>
    <submittedName>
        <fullName evidence="3">DUF6286 domain-containing protein</fullName>
    </submittedName>
</protein>
<feature type="transmembrane region" description="Helical" evidence="1">
    <location>
        <begin position="12"/>
        <end position="34"/>
    </location>
</feature>
<evidence type="ECO:0000259" key="2">
    <source>
        <dbReference type="Pfam" id="PF19803"/>
    </source>
</evidence>
<dbReference type="InterPro" id="IPR046253">
    <property type="entry name" value="DUF6286"/>
</dbReference>
<feature type="domain" description="DUF6286" evidence="2">
    <location>
        <begin position="68"/>
        <end position="169"/>
    </location>
</feature>
<gene>
    <name evidence="3" type="ORF">M8542_08210</name>
</gene>
<comment type="caution">
    <text evidence="3">The sequence shown here is derived from an EMBL/GenBank/DDBJ whole genome shotgun (WGS) entry which is preliminary data.</text>
</comment>
<dbReference type="Proteomes" id="UP001144096">
    <property type="component" value="Unassembled WGS sequence"/>
</dbReference>
<keyword evidence="1" id="KW-0812">Transmembrane</keyword>
<name>A0A9X2SIC7_9PSEU</name>
<feature type="transmembrane region" description="Helical" evidence="1">
    <location>
        <begin position="54"/>
        <end position="79"/>
    </location>
</feature>
<keyword evidence="1" id="KW-1133">Transmembrane helix</keyword>
<reference evidence="3" key="1">
    <citation type="submission" date="2022-06" db="EMBL/GenBank/DDBJ databases">
        <title>Amycolatopsis iheyaensis sp. nov., a new species of the genus Amycolatopsis isolated from soil in Iheya island, Japan.</title>
        <authorList>
            <person name="Ngamcharungchit C."/>
            <person name="Kanto H."/>
            <person name="Take A."/>
            <person name="Intra B."/>
            <person name="Matsumoto A."/>
            <person name="Panbangred W."/>
            <person name="Inahashi Y."/>
        </authorList>
    </citation>
    <scope>NUCLEOTIDE SEQUENCE</scope>
    <source>
        <strain evidence="3">OK19-0408</strain>
    </source>
</reference>
<keyword evidence="1" id="KW-0472">Membrane</keyword>
<evidence type="ECO:0000313" key="3">
    <source>
        <dbReference type="EMBL" id="MCR6482798.1"/>
    </source>
</evidence>
<dbReference type="EMBL" id="JAMXQV010000003">
    <property type="protein sequence ID" value="MCR6482798.1"/>
    <property type="molecule type" value="Genomic_DNA"/>
</dbReference>
<proteinExistence type="predicted"/>
<dbReference type="Pfam" id="PF19803">
    <property type="entry name" value="DUF6286"/>
    <property type="match status" value="1"/>
</dbReference>
<dbReference type="AlphaFoldDB" id="A0A9X2SIC7"/>
<dbReference type="RefSeq" id="WP_257919422.1">
    <property type="nucleotide sequence ID" value="NZ_JAMXQV010000003.1"/>
</dbReference>
<organism evidence="3 4">
    <name type="scientific">Amycolatopsis iheyensis</name>
    <dbReference type="NCBI Taxonomy" id="2945988"/>
    <lineage>
        <taxon>Bacteria</taxon>
        <taxon>Bacillati</taxon>
        <taxon>Actinomycetota</taxon>
        <taxon>Actinomycetes</taxon>
        <taxon>Pseudonocardiales</taxon>
        <taxon>Pseudonocardiaceae</taxon>
        <taxon>Amycolatopsis</taxon>
    </lineage>
</organism>
<keyword evidence="4" id="KW-1185">Reference proteome</keyword>
<evidence type="ECO:0000256" key="1">
    <source>
        <dbReference type="SAM" id="Phobius"/>
    </source>
</evidence>
<sequence>MKRRPRRSVPATITALALTAAGALVAVVSVQMILGHEVWVDYGAVARRLHESRWADPLVVGAGAVVAVAGFLLLAAAVLPGRPVVLPVRGELDSGASRRSFGATLRAAATRVDGVDSVRLKLRRRTVRVRATTRRTRPDGIADSVRAAVASRLDQIDPVRRPDVRVRLRTPRSTS</sequence>
<accession>A0A9X2SIC7</accession>
<evidence type="ECO:0000313" key="4">
    <source>
        <dbReference type="Proteomes" id="UP001144096"/>
    </source>
</evidence>